<sequence>MSEIKTAAELELMRTGGQKLHMIREKLLEEIKVGVEPLQIDALAKKLIQESGATPSFVTVGDYKWATCICVNDAVVHGIPTTKSLVWGDVVSLDVGLLYQGFHTDTSWTKIVRSLKLVVPSETEKFVKIGEIALEKAILEAKPGNRVGHISKAIQEIVEGAGYSVVKTLVGHGVGRQLHESPHIPGLLTQPLERTPELKTGMVLAIEVIYNMGGPEIVYKNDDGWTLATADGSLSGLYEQTVAVTPTGPIVLT</sequence>
<evidence type="ECO:0000256" key="3">
    <source>
        <dbReference type="ARBA" id="ARBA00022670"/>
    </source>
</evidence>
<feature type="binding site" evidence="6">
    <location>
        <position position="239"/>
    </location>
    <ligand>
        <name>a divalent metal cation</name>
        <dbReference type="ChEBI" id="CHEBI:60240"/>
        <label>1</label>
    </ligand>
</feature>
<dbReference type="InterPro" id="IPR002467">
    <property type="entry name" value="Pept_M24A_MAP1"/>
</dbReference>
<dbReference type="GO" id="GO:0005829">
    <property type="term" value="C:cytosol"/>
    <property type="evidence" value="ECO:0007669"/>
    <property type="project" value="TreeGrafter"/>
</dbReference>
<feature type="binding site" evidence="6">
    <location>
        <position position="94"/>
    </location>
    <ligand>
        <name>a divalent metal cation</name>
        <dbReference type="ChEBI" id="CHEBI:60240"/>
        <label>1</label>
    </ligand>
</feature>
<keyword evidence="5 6" id="KW-0378">Hydrolase</keyword>
<dbReference type="InterPro" id="IPR001714">
    <property type="entry name" value="Pept_M24_MAP"/>
</dbReference>
<evidence type="ECO:0000259" key="8">
    <source>
        <dbReference type="Pfam" id="PF00557"/>
    </source>
</evidence>
<evidence type="ECO:0000313" key="10">
    <source>
        <dbReference type="Proteomes" id="UP000034050"/>
    </source>
</evidence>
<dbReference type="AlphaFoldDB" id="A0A0G1CMY7"/>
<dbReference type="InterPro" id="IPR000994">
    <property type="entry name" value="Pept_M24"/>
</dbReference>
<evidence type="ECO:0000256" key="4">
    <source>
        <dbReference type="ARBA" id="ARBA00022723"/>
    </source>
</evidence>
<feature type="binding site" evidence="6">
    <location>
        <position position="207"/>
    </location>
    <ligand>
        <name>a divalent metal cation</name>
        <dbReference type="ChEBI" id="CHEBI:60240"/>
        <label>2</label>
        <note>catalytic</note>
    </ligand>
</feature>
<dbReference type="Gene3D" id="3.90.230.10">
    <property type="entry name" value="Creatinase/methionine aminopeptidase superfamily"/>
    <property type="match status" value="1"/>
</dbReference>
<dbReference type="GO" id="GO:0046872">
    <property type="term" value="F:metal ion binding"/>
    <property type="evidence" value="ECO:0007669"/>
    <property type="project" value="UniProtKB-UniRule"/>
</dbReference>
<feature type="binding site" evidence="6">
    <location>
        <position position="239"/>
    </location>
    <ligand>
        <name>a divalent metal cation</name>
        <dbReference type="ChEBI" id="CHEBI:60240"/>
        <label>2</label>
        <note>catalytic</note>
    </ligand>
</feature>
<protein>
    <recommendedName>
        <fullName evidence="6 7">Methionine aminopeptidase</fullName>
        <shortName evidence="6">MAP</shortName>
        <shortName evidence="6">MetAP</shortName>
        <ecNumber evidence="6 7">3.4.11.18</ecNumber>
    </recommendedName>
    <alternativeName>
        <fullName evidence="6">Peptidase M</fullName>
    </alternativeName>
</protein>
<dbReference type="EC" id="3.4.11.18" evidence="6 7"/>
<gene>
    <name evidence="6" type="primary">map</name>
    <name evidence="9" type="ORF">UV61_C0006G0058</name>
</gene>
<name>A0A0G1CMY7_9BACT</name>
<feature type="binding site" evidence="6">
    <location>
        <position position="105"/>
    </location>
    <ligand>
        <name>a divalent metal cation</name>
        <dbReference type="ChEBI" id="CHEBI:60240"/>
        <label>1</label>
    </ligand>
</feature>
<dbReference type="Pfam" id="PF00557">
    <property type="entry name" value="Peptidase_M24"/>
    <property type="match status" value="1"/>
</dbReference>
<dbReference type="NCBIfam" id="TIGR00500">
    <property type="entry name" value="met_pdase_I"/>
    <property type="match status" value="1"/>
</dbReference>
<evidence type="ECO:0000256" key="1">
    <source>
        <dbReference type="ARBA" id="ARBA00002521"/>
    </source>
</evidence>
<comment type="function">
    <text evidence="1 6">Removes the N-terminal methionine from nascent proteins. The N-terminal methionine is often cleaved when the second residue in the primary sequence is small and uncharged (Met-Ala-, Cys, Gly, Pro, Ser, Thr, or Val). Requires deformylation of the N(alpha)-formylated initiator methionine before it can be hydrolyzed.</text>
</comment>
<evidence type="ECO:0000256" key="2">
    <source>
        <dbReference type="ARBA" id="ARBA00022438"/>
    </source>
</evidence>
<organism evidence="9 10">
    <name type="scientific">Candidatus Gottesmanbacteria bacterium GW2011_GWB1_43_11</name>
    <dbReference type="NCBI Taxonomy" id="1618446"/>
    <lineage>
        <taxon>Bacteria</taxon>
        <taxon>Candidatus Gottesmaniibacteriota</taxon>
    </lineage>
</organism>
<dbReference type="SUPFAM" id="SSF55920">
    <property type="entry name" value="Creatinase/aminopeptidase"/>
    <property type="match status" value="1"/>
</dbReference>
<comment type="cofactor">
    <cofactor evidence="6">
        <name>Co(2+)</name>
        <dbReference type="ChEBI" id="CHEBI:48828"/>
    </cofactor>
    <cofactor evidence="6">
        <name>Zn(2+)</name>
        <dbReference type="ChEBI" id="CHEBI:29105"/>
    </cofactor>
    <cofactor evidence="6">
        <name>Mn(2+)</name>
        <dbReference type="ChEBI" id="CHEBI:29035"/>
    </cofactor>
    <cofactor evidence="6">
        <name>Fe(2+)</name>
        <dbReference type="ChEBI" id="CHEBI:29033"/>
    </cofactor>
    <text evidence="6">Binds 2 divalent metal cations per subunit. Has a high-affinity and a low affinity metal-binding site. The true nature of the physiological cofactor is under debate. The enzyme is active with cobalt, zinc, manganese or divalent iron ions. Most likely, methionine aminopeptidases function as mononuclear Fe(2+)-metalloproteases under physiological conditions, and the catalytically relevant metal-binding site has been assigned to the histidine-containing high-affinity site.</text>
</comment>
<dbReference type="EMBL" id="LCFD01000006">
    <property type="protein sequence ID" value="KKS86857.1"/>
    <property type="molecule type" value="Genomic_DNA"/>
</dbReference>
<dbReference type="GO" id="GO:0004239">
    <property type="term" value="F:initiator methionyl aminopeptidase activity"/>
    <property type="evidence" value="ECO:0007669"/>
    <property type="project" value="UniProtKB-UniRule"/>
</dbReference>
<evidence type="ECO:0000256" key="7">
    <source>
        <dbReference type="RuleBase" id="RU003653"/>
    </source>
</evidence>
<dbReference type="Proteomes" id="UP000034050">
    <property type="component" value="Unassembled WGS sequence"/>
</dbReference>
<evidence type="ECO:0000313" key="9">
    <source>
        <dbReference type="EMBL" id="KKS86857.1"/>
    </source>
</evidence>
<dbReference type="HAMAP" id="MF_01974">
    <property type="entry name" value="MetAP_1"/>
    <property type="match status" value="1"/>
</dbReference>
<feature type="domain" description="Peptidase M24" evidence="8">
    <location>
        <begin position="11"/>
        <end position="245"/>
    </location>
</feature>
<dbReference type="GO" id="GO:0006508">
    <property type="term" value="P:proteolysis"/>
    <property type="evidence" value="ECO:0007669"/>
    <property type="project" value="UniProtKB-KW"/>
</dbReference>
<accession>A0A0G1CMY7</accession>
<feature type="binding site" evidence="6">
    <location>
        <position position="179"/>
    </location>
    <ligand>
        <name>substrate</name>
    </ligand>
</feature>
<feature type="binding site" evidence="6">
    <location>
        <position position="172"/>
    </location>
    <ligand>
        <name>a divalent metal cation</name>
        <dbReference type="ChEBI" id="CHEBI:60240"/>
        <label>2</label>
        <note>catalytic</note>
    </ligand>
</feature>
<feature type="binding site" evidence="6">
    <location>
        <position position="77"/>
    </location>
    <ligand>
        <name>substrate</name>
    </ligand>
</feature>
<dbReference type="PANTHER" id="PTHR43330">
    <property type="entry name" value="METHIONINE AMINOPEPTIDASE"/>
    <property type="match status" value="1"/>
</dbReference>
<keyword evidence="4 6" id="KW-0479">Metal-binding</keyword>
<comment type="similarity">
    <text evidence="6">Belongs to the peptidase M24A family. Methionine aminopeptidase type 1 subfamily.</text>
</comment>
<comment type="caution">
    <text evidence="9">The sequence shown here is derived from an EMBL/GenBank/DDBJ whole genome shotgun (WGS) entry which is preliminary data.</text>
</comment>
<reference evidence="9 10" key="1">
    <citation type="journal article" date="2015" name="Nature">
        <title>rRNA introns, odd ribosomes, and small enigmatic genomes across a large radiation of phyla.</title>
        <authorList>
            <person name="Brown C.T."/>
            <person name="Hug L.A."/>
            <person name="Thomas B.C."/>
            <person name="Sharon I."/>
            <person name="Castelle C.J."/>
            <person name="Singh A."/>
            <person name="Wilkins M.J."/>
            <person name="Williams K.H."/>
            <person name="Banfield J.F."/>
        </authorList>
    </citation>
    <scope>NUCLEOTIDE SEQUENCE [LARGE SCALE GENOMIC DNA]</scope>
</reference>
<dbReference type="PANTHER" id="PTHR43330:SF27">
    <property type="entry name" value="METHIONINE AMINOPEPTIDASE"/>
    <property type="match status" value="1"/>
</dbReference>
<feature type="binding site" evidence="6">
    <location>
        <position position="105"/>
    </location>
    <ligand>
        <name>a divalent metal cation</name>
        <dbReference type="ChEBI" id="CHEBI:60240"/>
        <label>2</label>
        <note>catalytic</note>
    </ligand>
</feature>
<comment type="subunit">
    <text evidence="6">Monomer.</text>
</comment>
<dbReference type="STRING" id="1618446.UV61_C0006G0058"/>
<dbReference type="PATRIC" id="fig|1618446.3.peg.719"/>
<keyword evidence="2 6" id="KW-0031">Aminopeptidase</keyword>
<evidence type="ECO:0000256" key="5">
    <source>
        <dbReference type="ARBA" id="ARBA00022801"/>
    </source>
</evidence>
<dbReference type="PRINTS" id="PR00599">
    <property type="entry name" value="MAPEPTIDASE"/>
</dbReference>
<evidence type="ECO:0000256" key="6">
    <source>
        <dbReference type="HAMAP-Rule" id="MF_01974"/>
    </source>
</evidence>
<comment type="catalytic activity">
    <reaction evidence="6 7">
        <text>Release of N-terminal amino acids, preferentially methionine, from peptides and arylamides.</text>
        <dbReference type="EC" id="3.4.11.18"/>
    </reaction>
</comment>
<proteinExistence type="inferred from homology"/>
<dbReference type="GO" id="GO:0070006">
    <property type="term" value="F:metalloaminopeptidase activity"/>
    <property type="evidence" value="ECO:0007669"/>
    <property type="project" value="UniProtKB-UniRule"/>
</dbReference>
<keyword evidence="3 6" id="KW-0645">Protease</keyword>
<dbReference type="InterPro" id="IPR036005">
    <property type="entry name" value="Creatinase/aminopeptidase-like"/>
</dbReference>